<evidence type="ECO:0000256" key="1">
    <source>
        <dbReference type="SAM" id="MobiDB-lite"/>
    </source>
</evidence>
<feature type="transmembrane region" description="Helical" evidence="2">
    <location>
        <begin position="332"/>
        <end position="360"/>
    </location>
</feature>
<evidence type="ECO:0000313" key="3">
    <source>
        <dbReference type="EMBL" id="TFK35655.1"/>
    </source>
</evidence>
<dbReference type="EMBL" id="ML213619">
    <property type="protein sequence ID" value="TFK35655.1"/>
    <property type="molecule type" value="Genomic_DNA"/>
</dbReference>
<evidence type="ECO:0000256" key="2">
    <source>
        <dbReference type="SAM" id="Phobius"/>
    </source>
</evidence>
<name>A0A5C3LS52_9AGAR</name>
<protein>
    <submittedName>
        <fullName evidence="3">Uncharacterized protein</fullName>
    </submittedName>
</protein>
<evidence type="ECO:0000313" key="4">
    <source>
        <dbReference type="Proteomes" id="UP000308652"/>
    </source>
</evidence>
<dbReference type="AlphaFoldDB" id="A0A5C3LS52"/>
<reference evidence="3 4" key="1">
    <citation type="journal article" date="2019" name="Nat. Ecol. Evol.">
        <title>Megaphylogeny resolves global patterns of mushroom evolution.</title>
        <authorList>
            <person name="Varga T."/>
            <person name="Krizsan K."/>
            <person name="Foldi C."/>
            <person name="Dima B."/>
            <person name="Sanchez-Garcia M."/>
            <person name="Sanchez-Ramirez S."/>
            <person name="Szollosi G.J."/>
            <person name="Szarkandi J.G."/>
            <person name="Papp V."/>
            <person name="Albert L."/>
            <person name="Andreopoulos W."/>
            <person name="Angelini C."/>
            <person name="Antonin V."/>
            <person name="Barry K.W."/>
            <person name="Bougher N.L."/>
            <person name="Buchanan P."/>
            <person name="Buyck B."/>
            <person name="Bense V."/>
            <person name="Catcheside P."/>
            <person name="Chovatia M."/>
            <person name="Cooper J."/>
            <person name="Damon W."/>
            <person name="Desjardin D."/>
            <person name="Finy P."/>
            <person name="Geml J."/>
            <person name="Haridas S."/>
            <person name="Hughes K."/>
            <person name="Justo A."/>
            <person name="Karasinski D."/>
            <person name="Kautmanova I."/>
            <person name="Kiss B."/>
            <person name="Kocsube S."/>
            <person name="Kotiranta H."/>
            <person name="LaButti K.M."/>
            <person name="Lechner B.E."/>
            <person name="Liimatainen K."/>
            <person name="Lipzen A."/>
            <person name="Lukacs Z."/>
            <person name="Mihaltcheva S."/>
            <person name="Morgado L.N."/>
            <person name="Niskanen T."/>
            <person name="Noordeloos M.E."/>
            <person name="Ohm R.A."/>
            <person name="Ortiz-Santana B."/>
            <person name="Ovrebo C."/>
            <person name="Racz N."/>
            <person name="Riley R."/>
            <person name="Savchenko A."/>
            <person name="Shiryaev A."/>
            <person name="Soop K."/>
            <person name="Spirin V."/>
            <person name="Szebenyi C."/>
            <person name="Tomsovsky M."/>
            <person name="Tulloss R.E."/>
            <person name="Uehling J."/>
            <person name="Grigoriev I.V."/>
            <person name="Vagvolgyi C."/>
            <person name="Papp T."/>
            <person name="Martin F.M."/>
            <person name="Miettinen O."/>
            <person name="Hibbett D.S."/>
            <person name="Nagy L.G."/>
        </authorList>
    </citation>
    <scope>NUCLEOTIDE SEQUENCE [LARGE SCALE GENOMIC DNA]</scope>
    <source>
        <strain evidence="3 4">CBS 166.37</strain>
    </source>
</reference>
<organism evidence="3 4">
    <name type="scientific">Crucibulum laeve</name>
    <dbReference type="NCBI Taxonomy" id="68775"/>
    <lineage>
        <taxon>Eukaryota</taxon>
        <taxon>Fungi</taxon>
        <taxon>Dikarya</taxon>
        <taxon>Basidiomycota</taxon>
        <taxon>Agaricomycotina</taxon>
        <taxon>Agaricomycetes</taxon>
        <taxon>Agaricomycetidae</taxon>
        <taxon>Agaricales</taxon>
        <taxon>Agaricineae</taxon>
        <taxon>Nidulariaceae</taxon>
        <taxon>Crucibulum</taxon>
    </lineage>
</organism>
<accession>A0A5C3LS52</accession>
<keyword evidence="4" id="KW-1185">Reference proteome</keyword>
<feature type="compositionally biased region" description="Polar residues" evidence="1">
    <location>
        <begin position="9"/>
        <end position="25"/>
    </location>
</feature>
<keyword evidence="2" id="KW-0812">Transmembrane</keyword>
<gene>
    <name evidence="3" type="ORF">BDQ12DRAFT_668296</name>
</gene>
<dbReference type="Proteomes" id="UP000308652">
    <property type="component" value="Unassembled WGS sequence"/>
</dbReference>
<feature type="region of interest" description="Disordered" evidence="1">
    <location>
        <begin position="1"/>
        <end position="25"/>
    </location>
</feature>
<sequence>MSEEDALMQPNTSGTDNLRGSNAQRTPDELDQYLSQLNKILTRKSSGKSIMKEEVLAQLNSSIYGINLASSSILGYDHEYANWKMRDGPEAPGILEMLMQIENLVQFVENLNEKESISDLIRVLGSDRPASLGAIQPIQAWRLLWYSLYFNHSVPWGTQVIKTQVQSLFNFPPPPHEQSFQPFELTLKKLLEVDLEISPTSDIREHLQLEGNRVKILKLDAVCAITLGGYNRNRIAKALGIESLGEEILSSLNVLYGRDRLCAQAEMLGLGGDWVMNTFVHRETFLANHSALPRVLMSRVYRLEQAILRRRSWLPSLLRDVRKSKREQPLVFWGWILALFFGTFSILQTIASYWSIILAYRALNAP</sequence>
<keyword evidence="2" id="KW-1133">Transmembrane helix</keyword>
<dbReference type="OrthoDB" id="3004490at2759"/>
<keyword evidence="2" id="KW-0472">Membrane</keyword>
<proteinExistence type="predicted"/>